<protein>
    <recommendedName>
        <fullName evidence="3">peptidylprolyl isomerase</fullName>
        <ecNumber evidence="3">5.2.1.8</ecNumber>
    </recommendedName>
</protein>
<comment type="caution">
    <text evidence="6">The sequence shown here is derived from an EMBL/GenBank/DDBJ whole genome shotgun (WGS) entry which is preliminary data.</text>
</comment>
<dbReference type="EC" id="5.2.1.8" evidence="3"/>
<feature type="domain" description="PPIase FKBP-type" evidence="5">
    <location>
        <begin position="167"/>
        <end position="230"/>
    </location>
</feature>
<dbReference type="GO" id="GO:0044183">
    <property type="term" value="F:protein folding chaperone"/>
    <property type="evidence" value="ECO:0007669"/>
    <property type="project" value="TreeGrafter"/>
</dbReference>
<dbReference type="InterPro" id="IPR050754">
    <property type="entry name" value="FKBP4/5/8-like"/>
</dbReference>
<feature type="region of interest" description="Disordered" evidence="4">
    <location>
        <begin position="28"/>
        <end position="74"/>
    </location>
</feature>
<evidence type="ECO:0000256" key="2">
    <source>
        <dbReference type="ARBA" id="ARBA00022803"/>
    </source>
</evidence>
<dbReference type="SUPFAM" id="SSF54534">
    <property type="entry name" value="FKBP-like"/>
    <property type="match status" value="1"/>
</dbReference>
<sequence>METEPCCEEHNNPAVEGKEAEVREAISELADGDSRTELPCGPAEEAEELSVKEQAETENGAGESKSTEIKKPSCGDKECKEQRKLKKTNSWKMVRFEDPSMEEDVLERDSSAESLFPEYAMVEWTSSTFEELFLLYDLLLSPHAEDQLLRKKVVDSRSPHGLSPAWGEEVTVKMQCVLEDRTVVEKDSRLVFVIGEGDVNQALEECVMSMQKGEITLLLADSQYAYGLLG</sequence>
<evidence type="ECO:0000256" key="1">
    <source>
        <dbReference type="ARBA" id="ARBA00022737"/>
    </source>
</evidence>
<dbReference type="Proteomes" id="UP000327493">
    <property type="component" value="Chromosome 8"/>
</dbReference>
<name>A0A5J5DB38_9PERO</name>
<evidence type="ECO:0000313" key="6">
    <source>
        <dbReference type="EMBL" id="KAA8590130.1"/>
    </source>
</evidence>
<dbReference type="GO" id="GO:0012505">
    <property type="term" value="C:endomembrane system"/>
    <property type="evidence" value="ECO:0007669"/>
    <property type="project" value="TreeGrafter"/>
</dbReference>
<comment type="catalytic activity">
    <reaction evidence="3">
        <text>[protein]-peptidylproline (omega=180) = [protein]-peptidylproline (omega=0)</text>
        <dbReference type="Rhea" id="RHEA:16237"/>
        <dbReference type="Rhea" id="RHEA-COMP:10747"/>
        <dbReference type="Rhea" id="RHEA-COMP:10748"/>
        <dbReference type="ChEBI" id="CHEBI:83833"/>
        <dbReference type="ChEBI" id="CHEBI:83834"/>
        <dbReference type="EC" id="5.2.1.8"/>
    </reaction>
</comment>
<feature type="compositionally biased region" description="Basic and acidic residues" evidence="4">
    <location>
        <begin position="65"/>
        <end position="74"/>
    </location>
</feature>
<dbReference type="GO" id="GO:0005829">
    <property type="term" value="C:cytosol"/>
    <property type="evidence" value="ECO:0007669"/>
    <property type="project" value="TreeGrafter"/>
</dbReference>
<keyword evidence="3" id="KW-0413">Isomerase</keyword>
<dbReference type="GO" id="GO:0005740">
    <property type="term" value="C:mitochondrial envelope"/>
    <property type="evidence" value="ECO:0007669"/>
    <property type="project" value="TreeGrafter"/>
</dbReference>
<keyword evidence="3" id="KW-0697">Rotamase</keyword>
<keyword evidence="2" id="KW-0802">TPR repeat</keyword>
<dbReference type="InterPro" id="IPR001179">
    <property type="entry name" value="PPIase_FKBP_dom"/>
</dbReference>
<gene>
    <name evidence="6" type="ORF">FQN60_014064</name>
</gene>
<dbReference type="PANTHER" id="PTHR46512:SF2">
    <property type="entry name" value="PEPTIDYLPROLYL ISOMERASE"/>
    <property type="match status" value="1"/>
</dbReference>
<keyword evidence="1" id="KW-0677">Repeat</keyword>
<keyword evidence="7" id="KW-1185">Reference proteome</keyword>
<feature type="region of interest" description="Disordered" evidence="4">
    <location>
        <begin position="1"/>
        <end position="20"/>
    </location>
</feature>
<dbReference type="GO" id="GO:0043066">
    <property type="term" value="P:negative regulation of apoptotic process"/>
    <property type="evidence" value="ECO:0007669"/>
    <property type="project" value="TreeGrafter"/>
</dbReference>
<accession>A0A5J5DB38</accession>
<evidence type="ECO:0000256" key="3">
    <source>
        <dbReference type="PROSITE-ProRule" id="PRU00277"/>
    </source>
</evidence>
<feature type="non-terminal residue" evidence="6">
    <location>
        <position position="230"/>
    </location>
</feature>
<dbReference type="Gene3D" id="3.10.50.40">
    <property type="match status" value="1"/>
</dbReference>
<proteinExistence type="predicted"/>
<dbReference type="EMBL" id="VOFY01000008">
    <property type="protein sequence ID" value="KAA8590130.1"/>
    <property type="molecule type" value="Genomic_DNA"/>
</dbReference>
<evidence type="ECO:0000313" key="7">
    <source>
        <dbReference type="Proteomes" id="UP000327493"/>
    </source>
</evidence>
<evidence type="ECO:0000256" key="4">
    <source>
        <dbReference type="SAM" id="MobiDB-lite"/>
    </source>
</evidence>
<dbReference type="Pfam" id="PF00254">
    <property type="entry name" value="FKBP_C"/>
    <property type="match status" value="1"/>
</dbReference>
<dbReference type="InterPro" id="IPR046357">
    <property type="entry name" value="PPIase_dom_sf"/>
</dbReference>
<reference evidence="6 7" key="1">
    <citation type="submission" date="2019-08" db="EMBL/GenBank/DDBJ databases">
        <title>A chromosome-level genome assembly, high-density linkage maps, and genome scans reveal the genomic architecture of hybrid incompatibilities underlying speciation via character displacement in darters (Percidae: Etheostominae).</title>
        <authorList>
            <person name="Moran R.L."/>
            <person name="Catchen J.M."/>
            <person name="Fuller R.C."/>
        </authorList>
    </citation>
    <scope>NUCLEOTIDE SEQUENCE [LARGE SCALE GENOMIC DNA]</scope>
    <source>
        <strain evidence="6">EspeVRDwgs_2016</strain>
        <tissue evidence="6">Muscle</tissue>
    </source>
</reference>
<feature type="compositionally biased region" description="Basic and acidic residues" evidence="4">
    <location>
        <begin position="7"/>
        <end position="20"/>
    </location>
</feature>
<dbReference type="AlphaFoldDB" id="A0A5J5DB38"/>
<evidence type="ECO:0000259" key="5">
    <source>
        <dbReference type="PROSITE" id="PS50059"/>
    </source>
</evidence>
<dbReference type="PROSITE" id="PS50059">
    <property type="entry name" value="FKBP_PPIASE"/>
    <property type="match status" value="1"/>
</dbReference>
<dbReference type="GO" id="GO:0003755">
    <property type="term" value="F:peptidyl-prolyl cis-trans isomerase activity"/>
    <property type="evidence" value="ECO:0007669"/>
    <property type="project" value="UniProtKB-KW"/>
</dbReference>
<dbReference type="PANTHER" id="PTHR46512">
    <property type="entry name" value="PEPTIDYLPROLYL ISOMERASE"/>
    <property type="match status" value="1"/>
</dbReference>
<organism evidence="6 7">
    <name type="scientific">Etheostoma spectabile</name>
    <name type="common">orangethroat darter</name>
    <dbReference type="NCBI Taxonomy" id="54343"/>
    <lineage>
        <taxon>Eukaryota</taxon>
        <taxon>Metazoa</taxon>
        <taxon>Chordata</taxon>
        <taxon>Craniata</taxon>
        <taxon>Vertebrata</taxon>
        <taxon>Euteleostomi</taxon>
        <taxon>Actinopterygii</taxon>
        <taxon>Neopterygii</taxon>
        <taxon>Teleostei</taxon>
        <taxon>Neoteleostei</taxon>
        <taxon>Acanthomorphata</taxon>
        <taxon>Eupercaria</taxon>
        <taxon>Perciformes</taxon>
        <taxon>Percoidei</taxon>
        <taxon>Percidae</taxon>
        <taxon>Etheostomatinae</taxon>
        <taxon>Etheostoma</taxon>
    </lineage>
</organism>
<dbReference type="GO" id="GO:0016020">
    <property type="term" value="C:membrane"/>
    <property type="evidence" value="ECO:0007669"/>
    <property type="project" value="TreeGrafter"/>
</dbReference>